<dbReference type="Gene3D" id="3.30.70.260">
    <property type="match status" value="1"/>
</dbReference>
<accession>A0A7T5ENS8</accession>
<dbReference type="InterPro" id="IPR016204">
    <property type="entry name" value="HDH"/>
</dbReference>
<evidence type="ECO:0000256" key="6">
    <source>
        <dbReference type="ARBA" id="ARBA00022605"/>
    </source>
</evidence>
<keyword evidence="7 14" id="KW-0791">Threonine biosynthesis</keyword>
<dbReference type="UniPathway" id="UPA00051">
    <property type="reaction ID" value="UER00465"/>
</dbReference>
<evidence type="ECO:0000313" key="19">
    <source>
        <dbReference type="EMBL" id="QUO43006.1"/>
    </source>
</evidence>
<dbReference type="PANTHER" id="PTHR43331:SF1">
    <property type="entry name" value="HOMOSERINE DEHYDROGENASE"/>
    <property type="match status" value="1"/>
</dbReference>
<dbReference type="SUPFAM" id="SSF55347">
    <property type="entry name" value="Glyceraldehyde-3-phosphate dehydrogenase-like, C-terminal domain"/>
    <property type="match status" value="1"/>
</dbReference>
<evidence type="ECO:0000256" key="8">
    <source>
        <dbReference type="ARBA" id="ARBA00023002"/>
    </source>
</evidence>
<name>A0A7T5ENS8_9BACL</name>
<feature type="domain" description="Homoserine dehydrogenase catalytic" evidence="16">
    <location>
        <begin position="138"/>
        <end position="315"/>
    </location>
</feature>
<feature type="domain" description="Aspartate/homoserine dehydrogenase NAD-binding" evidence="17">
    <location>
        <begin position="12"/>
        <end position="130"/>
    </location>
</feature>
<dbReference type="GO" id="GO:0050661">
    <property type="term" value="F:NADP binding"/>
    <property type="evidence" value="ECO:0007669"/>
    <property type="project" value="InterPro"/>
</dbReference>
<feature type="active site" description="Proton donor" evidence="12">
    <location>
        <position position="206"/>
    </location>
</feature>
<dbReference type="KEGG" id="bcop:JD108_09000"/>
<evidence type="ECO:0000313" key="21">
    <source>
        <dbReference type="Proteomes" id="UP000677234"/>
    </source>
</evidence>
<dbReference type="PIRSF" id="PIRSF000098">
    <property type="entry name" value="Homoser_dehydrog"/>
    <property type="match status" value="1"/>
</dbReference>
<evidence type="ECO:0000256" key="3">
    <source>
        <dbReference type="ARBA" id="ARBA00006753"/>
    </source>
</evidence>
<comment type="pathway">
    <text evidence="2 14">Amino-acid biosynthesis; L-methionine biosynthesis via de novo pathway; L-homoserine from L-aspartate: step 3/3.</text>
</comment>
<evidence type="ECO:0000256" key="7">
    <source>
        <dbReference type="ARBA" id="ARBA00022697"/>
    </source>
</evidence>
<keyword evidence="8 14" id="KW-0560">Oxidoreductase</keyword>
<gene>
    <name evidence="18" type="ORF">JD108_09000</name>
    <name evidence="19" type="ORF">KDJ56_08680</name>
</gene>
<evidence type="ECO:0000256" key="15">
    <source>
        <dbReference type="RuleBase" id="RU004171"/>
    </source>
</evidence>
<feature type="binding site" evidence="13">
    <location>
        <position position="106"/>
    </location>
    <ligand>
        <name>NADPH</name>
        <dbReference type="ChEBI" id="CHEBI:57783"/>
    </ligand>
</feature>
<sequence>MSTGVVKVGLLGVGTVGGGVLKTIRSQQQKLSERLGRRVEVVKALVRDTDKQRAVQIDRDLVTTSFEDVLDAEVDIVVEVMGGVDPAYDYVRALMEKGCHIVTANKELLAKRGAELVELANRHHVQLAYEASVAGGIPILGVLRQFLRTNEITSVSGILNGTTNYILTQMEQHQLPYEVALKQAQELGYAEADPTSDVEGWDALYKSYILAQLVYGESLPLHAAERKGIDSLHLGQLALAQELGYRIKLLARASRTEGAIQLSVSPTLLPLDHPLAQVQDAYNAVQVSGNIVGDLLFMGKGAGELPTASAVVEDLAFLLTQRFTPHPIWQERQADKVRPQEQKWSFCYLESEGSQGSPDQILHFLDRAGVEVVKQRIQYDWANVLRIGLVASGFTDEHGELLHRDFGIRADVFPVLAP</sequence>
<dbReference type="SUPFAM" id="SSF51735">
    <property type="entry name" value="NAD(P)-binding Rossmann-fold domains"/>
    <property type="match status" value="1"/>
</dbReference>
<dbReference type="InterPro" id="IPR019811">
    <property type="entry name" value="HDH_CS"/>
</dbReference>
<keyword evidence="13 14" id="KW-0521">NADP</keyword>
<evidence type="ECO:0000256" key="1">
    <source>
        <dbReference type="ARBA" id="ARBA00005056"/>
    </source>
</evidence>
<evidence type="ECO:0000256" key="4">
    <source>
        <dbReference type="ARBA" id="ARBA00013213"/>
    </source>
</evidence>
<evidence type="ECO:0000256" key="13">
    <source>
        <dbReference type="PIRSR" id="PIRSR000098-2"/>
    </source>
</evidence>
<evidence type="ECO:0000256" key="2">
    <source>
        <dbReference type="ARBA" id="ARBA00005062"/>
    </source>
</evidence>
<organism evidence="18 20">
    <name type="scientific">Brevibacillus composti</name>
    <dbReference type="NCBI Taxonomy" id="2796470"/>
    <lineage>
        <taxon>Bacteria</taxon>
        <taxon>Bacillati</taxon>
        <taxon>Bacillota</taxon>
        <taxon>Bacilli</taxon>
        <taxon>Bacillales</taxon>
        <taxon>Paenibacillaceae</taxon>
        <taxon>Brevibacillus</taxon>
    </lineage>
</organism>
<dbReference type="InterPro" id="IPR005106">
    <property type="entry name" value="Asp/hSer_DH_NAD-bd"/>
</dbReference>
<evidence type="ECO:0000259" key="17">
    <source>
        <dbReference type="Pfam" id="PF03447"/>
    </source>
</evidence>
<dbReference type="InterPro" id="IPR001342">
    <property type="entry name" value="HDH_cat"/>
</dbReference>
<evidence type="ECO:0000256" key="10">
    <source>
        <dbReference type="ARBA" id="ARBA00023167"/>
    </source>
</evidence>
<keyword evidence="21" id="KW-1185">Reference proteome</keyword>
<dbReference type="EC" id="1.1.1.3" evidence="4 14"/>
<comment type="catalytic activity">
    <reaction evidence="11">
        <text>L-homoserine + NADP(+) = L-aspartate 4-semialdehyde + NADPH + H(+)</text>
        <dbReference type="Rhea" id="RHEA:15761"/>
        <dbReference type="ChEBI" id="CHEBI:15378"/>
        <dbReference type="ChEBI" id="CHEBI:57476"/>
        <dbReference type="ChEBI" id="CHEBI:57783"/>
        <dbReference type="ChEBI" id="CHEBI:58349"/>
        <dbReference type="ChEBI" id="CHEBI:537519"/>
        <dbReference type="EC" id="1.1.1.3"/>
    </reaction>
    <physiologicalReaction direction="right-to-left" evidence="11">
        <dbReference type="Rhea" id="RHEA:15763"/>
    </physiologicalReaction>
</comment>
<comment type="similarity">
    <text evidence="3 15">Belongs to the homoserine dehydrogenase family.</text>
</comment>
<evidence type="ECO:0000259" key="16">
    <source>
        <dbReference type="Pfam" id="PF00742"/>
    </source>
</evidence>
<dbReference type="FunFam" id="3.30.360.10:FF:000005">
    <property type="entry name" value="Homoserine dehydrogenase"/>
    <property type="match status" value="1"/>
</dbReference>
<dbReference type="AlphaFoldDB" id="A0A7T5ENS8"/>
<dbReference type="Pfam" id="PF03447">
    <property type="entry name" value="NAD_binding_3"/>
    <property type="match status" value="1"/>
</dbReference>
<dbReference type="GO" id="GO:0004412">
    <property type="term" value="F:homoserine dehydrogenase activity"/>
    <property type="evidence" value="ECO:0007669"/>
    <property type="project" value="UniProtKB-EC"/>
</dbReference>
<dbReference type="GO" id="GO:0009086">
    <property type="term" value="P:methionine biosynthetic process"/>
    <property type="evidence" value="ECO:0007669"/>
    <property type="project" value="UniProtKB-KW"/>
</dbReference>
<dbReference type="EMBL" id="CP073708">
    <property type="protein sequence ID" value="QUO43006.1"/>
    <property type="molecule type" value="Genomic_DNA"/>
</dbReference>
<evidence type="ECO:0000313" key="18">
    <source>
        <dbReference type="EMBL" id="QQE75980.1"/>
    </source>
</evidence>
<dbReference type="UniPathway" id="UPA00050">
    <property type="reaction ID" value="UER00063"/>
</dbReference>
<dbReference type="RefSeq" id="WP_198829490.1">
    <property type="nucleotide sequence ID" value="NZ_CP066308.1"/>
</dbReference>
<reference evidence="18 20" key="1">
    <citation type="submission" date="2020-12" db="EMBL/GenBank/DDBJ databases">
        <title>strain FJAT-54423T represents a novel species of the genus Brevibacillus.</title>
        <authorList>
            <person name="Tang R."/>
        </authorList>
    </citation>
    <scope>NUCLEOTIDE SEQUENCE [LARGE SCALE GENOMIC DNA]</scope>
    <source>
        <strain evidence="18 20">FJAT-54423</strain>
    </source>
</reference>
<evidence type="ECO:0000256" key="12">
    <source>
        <dbReference type="PIRSR" id="PIRSR000098-1"/>
    </source>
</evidence>
<dbReference type="EMBL" id="CP066308">
    <property type="protein sequence ID" value="QQE75980.1"/>
    <property type="molecule type" value="Genomic_DNA"/>
</dbReference>
<dbReference type="PANTHER" id="PTHR43331">
    <property type="entry name" value="HOMOSERINE DEHYDROGENASE"/>
    <property type="match status" value="1"/>
</dbReference>
<evidence type="ECO:0000256" key="14">
    <source>
        <dbReference type="RuleBase" id="RU000579"/>
    </source>
</evidence>
<dbReference type="GO" id="GO:0009088">
    <property type="term" value="P:threonine biosynthetic process"/>
    <property type="evidence" value="ECO:0007669"/>
    <property type="project" value="UniProtKB-UniPathway"/>
</dbReference>
<dbReference type="Pfam" id="PF00742">
    <property type="entry name" value="Homoserine_dh"/>
    <property type="match status" value="1"/>
</dbReference>
<keyword evidence="6 14" id="KW-0028">Amino-acid biosynthesis</keyword>
<evidence type="ECO:0000256" key="9">
    <source>
        <dbReference type="ARBA" id="ARBA00023053"/>
    </source>
</evidence>
<feature type="binding site" evidence="13">
    <location>
        <position position="191"/>
    </location>
    <ligand>
        <name>L-homoserine</name>
        <dbReference type="ChEBI" id="CHEBI:57476"/>
    </ligand>
</feature>
<feature type="binding site" evidence="13">
    <location>
        <begin position="11"/>
        <end position="18"/>
    </location>
    <ligand>
        <name>NADP(+)</name>
        <dbReference type="ChEBI" id="CHEBI:58349"/>
    </ligand>
</feature>
<dbReference type="Proteomes" id="UP000595847">
    <property type="component" value="Chromosome"/>
</dbReference>
<dbReference type="Proteomes" id="UP000677234">
    <property type="component" value="Chromosome"/>
</dbReference>
<dbReference type="InterPro" id="IPR036291">
    <property type="entry name" value="NAD(P)-bd_dom_sf"/>
</dbReference>
<dbReference type="NCBIfam" id="NF004976">
    <property type="entry name" value="PRK06349.1"/>
    <property type="match status" value="1"/>
</dbReference>
<evidence type="ECO:0000313" key="20">
    <source>
        <dbReference type="Proteomes" id="UP000595847"/>
    </source>
</evidence>
<keyword evidence="10 14" id="KW-0486">Methionine biosynthesis</keyword>
<dbReference type="Gene3D" id="3.40.50.720">
    <property type="entry name" value="NAD(P)-binding Rossmann-like Domain"/>
    <property type="match status" value="1"/>
</dbReference>
<dbReference type="PROSITE" id="PS01042">
    <property type="entry name" value="HOMOSER_DHGENASE"/>
    <property type="match status" value="1"/>
</dbReference>
<keyword evidence="9" id="KW-0915">Sodium</keyword>
<proteinExistence type="inferred from homology"/>
<dbReference type="Gene3D" id="3.30.360.10">
    <property type="entry name" value="Dihydrodipicolinate Reductase, domain 2"/>
    <property type="match status" value="1"/>
</dbReference>
<reference evidence="19" key="2">
    <citation type="submission" date="2021-04" db="EMBL/GenBank/DDBJ databases">
        <title>Brevibacillus composti FJAT-54423, complete genome.</title>
        <authorList>
            <person name="Tang R."/>
        </authorList>
    </citation>
    <scope>NUCLEOTIDE SEQUENCE</scope>
    <source>
        <strain evidence="19">FJAT-54424</strain>
    </source>
</reference>
<evidence type="ECO:0000256" key="5">
    <source>
        <dbReference type="ARBA" id="ARBA00013376"/>
    </source>
</evidence>
<protein>
    <recommendedName>
        <fullName evidence="5 14">Homoserine dehydrogenase</fullName>
        <ecNumber evidence="4 14">1.1.1.3</ecNumber>
    </recommendedName>
</protein>
<comment type="pathway">
    <text evidence="1 14">Amino-acid biosynthesis; L-threonine biosynthesis; L-threonine from L-aspartate: step 3/5.</text>
</comment>
<evidence type="ECO:0000256" key="11">
    <source>
        <dbReference type="ARBA" id="ARBA00048841"/>
    </source>
</evidence>